<dbReference type="GO" id="GO:0016740">
    <property type="term" value="F:transferase activity"/>
    <property type="evidence" value="ECO:0007669"/>
    <property type="project" value="UniProtKB-KW"/>
</dbReference>
<feature type="transmembrane region" description="Helical" evidence="7">
    <location>
        <begin position="167"/>
        <end position="186"/>
    </location>
</feature>
<evidence type="ECO:0000256" key="1">
    <source>
        <dbReference type="ARBA" id="ARBA00004651"/>
    </source>
</evidence>
<keyword evidence="6 7" id="KW-0472">Membrane</keyword>
<evidence type="ECO:0000256" key="2">
    <source>
        <dbReference type="ARBA" id="ARBA00022475"/>
    </source>
</evidence>
<protein>
    <submittedName>
        <fullName evidence="8">Undecaprenyl/decaprenyl-phosphate alpha-N-acetylglucosaminyl 1-phosphate transferase</fullName>
    </submittedName>
</protein>
<gene>
    <name evidence="8" type="ORF">JX360_08515</name>
</gene>
<sequence length="362" mass="38547">MPYLVAFLAAACVVLWATPVVKAVGIRSGQLDLPDERKIHQQPMVRLGGISIFSGNLVALLLLWGSGAFGGLRTEQEYEIWGVTIGGVLFFLIGLADDLFHLSPFSRLLMQFSVATAAWGVGVRIEFISLPVLGTWFFPAWLSLLITLLWLVGMANAINFMDGLDGLAAGVSGIAAVAMLMVTLLLDRPAAAMLAAALAGACLGFLRYNFNPAQIFMGDGGAYFLGFTLAGIGVIGVAKVVTTLAVAFPFCILAVPILDMSTVIFKRLSRGQSPFHPDKGHLHHRLLKAGLSQRHSVLLIYAMTLWVGSLALALAGLPAGGTYLGGASLVLGGVAWGAWQRHLQRKRQIREKGSLPPGVDSQ</sequence>
<evidence type="ECO:0000313" key="9">
    <source>
        <dbReference type="Proteomes" id="UP000830835"/>
    </source>
</evidence>
<keyword evidence="2" id="KW-1003">Cell membrane</keyword>
<feature type="transmembrane region" description="Helical" evidence="7">
    <location>
        <begin position="247"/>
        <end position="265"/>
    </location>
</feature>
<dbReference type="RefSeq" id="WP_244350229.1">
    <property type="nucleotide sequence ID" value="NZ_JAFIRA010000018.1"/>
</dbReference>
<name>A0ABT0CAY6_THEVL</name>
<evidence type="ECO:0000256" key="4">
    <source>
        <dbReference type="ARBA" id="ARBA00022692"/>
    </source>
</evidence>
<dbReference type="Proteomes" id="UP000830835">
    <property type="component" value="Unassembled WGS sequence"/>
</dbReference>
<feature type="transmembrane region" description="Helical" evidence="7">
    <location>
        <begin position="47"/>
        <end position="66"/>
    </location>
</feature>
<feature type="transmembrane region" description="Helical" evidence="7">
    <location>
        <begin position="222"/>
        <end position="241"/>
    </location>
</feature>
<evidence type="ECO:0000256" key="6">
    <source>
        <dbReference type="ARBA" id="ARBA00023136"/>
    </source>
</evidence>
<evidence type="ECO:0000256" key="3">
    <source>
        <dbReference type="ARBA" id="ARBA00022679"/>
    </source>
</evidence>
<keyword evidence="5 7" id="KW-1133">Transmembrane helix</keyword>
<evidence type="ECO:0000256" key="7">
    <source>
        <dbReference type="SAM" id="Phobius"/>
    </source>
</evidence>
<feature type="transmembrane region" description="Helical" evidence="7">
    <location>
        <begin position="192"/>
        <end position="210"/>
    </location>
</feature>
<evidence type="ECO:0000256" key="5">
    <source>
        <dbReference type="ARBA" id="ARBA00022989"/>
    </source>
</evidence>
<comment type="caution">
    <text evidence="8">The sequence shown here is derived from an EMBL/GenBank/DDBJ whole genome shotgun (WGS) entry which is preliminary data.</text>
</comment>
<accession>A0ABT0CAY6</accession>
<dbReference type="InterPro" id="IPR000715">
    <property type="entry name" value="Glycosyl_transferase_4"/>
</dbReference>
<feature type="transmembrane region" description="Helical" evidence="7">
    <location>
        <begin position="136"/>
        <end position="155"/>
    </location>
</feature>
<dbReference type="Pfam" id="PF00953">
    <property type="entry name" value="Glycos_transf_4"/>
    <property type="match status" value="1"/>
</dbReference>
<dbReference type="CDD" id="cd06853">
    <property type="entry name" value="GT_WecA_like"/>
    <property type="match status" value="1"/>
</dbReference>
<feature type="transmembrane region" description="Helical" evidence="7">
    <location>
        <begin position="323"/>
        <end position="339"/>
    </location>
</feature>
<comment type="subcellular location">
    <subcellularLocation>
        <location evidence="1">Cell membrane</location>
        <topology evidence="1">Multi-pass membrane protein</topology>
    </subcellularLocation>
</comment>
<dbReference type="EMBL" id="JAFIRA010000018">
    <property type="protein sequence ID" value="MCJ2542947.1"/>
    <property type="molecule type" value="Genomic_DNA"/>
</dbReference>
<feature type="transmembrane region" description="Helical" evidence="7">
    <location>
        <begin position="78"/>
        <end position="96"/>
    </location>
</feature>
<reference evidence="8" key="1">
    <citation type="submission" date="2021-02" db="EMBL/GenBank/DDBJ databases">
        <title>The CRISPR/cas machinery reduction and long-range gene transfer in the hot spring cyanobacterium Synechococcus.</title>
        <authorList>
            <person name="Dvorak P."/>
            <person name="Jahodarova E."/>
            <person name="Hasler P."/>
            <person name="Poulickova A."/>
        </authorList>
    </citation>
    <scope>NUCLEOTIDE SEQUENCE</scope>
    <source>
        <strain evidence="8">Rupite</strain>
    </source>
</reference>
<dbReference type="PANTHER" id="PTHR22926:SF3">
    <property type="entry name" value="UNDECAPRENYL-PHOSPHATE ALPHA-N-ACETYLGLUCOSAMINYL 1-PHOSPHATE TRANSFERASE"/>
    <property type="match status" value="1"/>
</dbReference>
<keyword evidence="4 7" id="KW-0812">Transmembrane</keyword>
<dbReference type="PANTHER" id="PTHR22926">
    <property type="entry name" value="PHOSPHO-N-ACETYLMURAMOYL-PENTAPEPTIDE-TRANSFERASE"/>
    <property type="match status" value="1"/>
</dbReference>
<evidence type="ECO:0000313" key="8">
    <source>
        <dbReference type="EMBL" id="MCJ2542947.1"/>
    </source>
</evidence>
<keyword evidence="9" id="KW-1185">Reference proteome</keyword>
<organism evidence="8 9">
    <name type="scientific">Thermostichus vulcanus str. 'Rupite'</name>
    <dbReference type="NCBI Taxonomy" id="2813851"/>
    <lineage>
        <taxon>Bacteria</taxon>
        <taxon>Bacillati</taxon>
        <taxon>Cyanobacteriota</taxon>
        <taxon>Cyanophyceae</taxon>
        <taxon>Thermostichales</taxon>
        <taxon>Thermostichaceae</taxon>
        <taxon>Thermostichus</taxon>
    </lineage>
</organism>
<keyword evidence="3 8" id="KW-0808">Transferase</keyword>
<feature type="transmembrane region" description="Helical" evidence="7">
    <location>
        <begin position="298"/>
        <end position="317"/>
    </location>
</feature>
<proteinExistence type="predicted"/>